<protein>
    <submittedName>
        <fullName evidence="2">Complex I NDUFA9 subunit family protein</fullName>
    </submittedName>
</protein>
<evidence type="ECO:0000259" key="1">
    <source>
        <dbReference type="Pfam" id="PF01370"/>
    </source>
</evidence>
<dbReference type="RefSeq" id="WP_376828647.1">
    <property type="nucleotide sequence ID" value="NZ_JBHLWR010000004.1"/>
</dbReference>
<dbReference type="Pfam" id="PF01370">
    <property type="entry name" value="Epimerase"/>
    <property type="match status" value="1"/>
</dbReference>
<dbReference type="Proteomes" id="UP001595536">
    <property type="component" value="Unassembled WGS sequence"/>
</dbReference>
<comment type="caution">
    <text evidence="2">The sequence shown here is derived from an EMBL/GenBank/DDBJ whole genome shotgun (WGS) entry which is preliminary data.</text>
</comment>
<proteinExistence type="predicted"/>
<feature type="domain" description="NAD-dependent epimerase/dehydratase" evidence="1">
    <location>
        <begin position="13"/>
        <end position="218"/>
    </location>
</feature>
<dbReference type="SUPFAM" id="SSF51735">
    <property type="entry name" value="NAD(P)-binding Rossmann-fold domains"/>
    <property type="match status" value="1"/>
</dbReference>
<dbReference type="CDD" id="cd05271">
    <property type="entry name" value="NDUFA9_like_SDR_a"/>
    <property type="match status" value="1"/>
</dbReference>
<dbReference type="InterPro" id="IPR036291">
    <property type="entry name" value="NAD(P)-bd_dom_sf"/>
</dbReference>
<reference evidence="3" key="1">
    <citation type="journal article" date="2019" name="Int. J. Syst. Evol. Microbiol.">
        <title>The Global Catalogue of Microorganisms (GCM) 10K type strain sequencing project: providing services to taxonomists for standard genome sequencing and annotation.</title>
        <authorList>
            <consortium name="The Broad Institute Genomics Platform"/>
            <consortium name="The Broad Institute Genome Sequencing Center for Infectious Disease"/>
            <person name="Wu L."/>
            <person name="Ma J."/>
        </authorList>
    </citation>
    <scope>NUCLEOTIDE SEQUENCE [LARGE SCALE GENOMIC DNA]</scope>
    <source>
        <strain evidence="3">CCM 7941</strain>
    </source>
</reference>
<dbReference type="PANTHER" id="PTHR12126:SF11">
    <property type="entry name" value="NADH DEHYDROGENASE [UBIQUINONE] 1 ALPHA SUBCOMPLEX SUBUNIT 9, MITOCHONDRIAL"/>
    <property type="match status" value="1"/>
</dbReference>
<dbReference type="Gene3D" id="3.40.50.720">
    <property type="entry name" value="NAD(P)-binding Rossmann-like Domain"/>
    <property type="match status" value="1"/>
</dbReference>
<keyword evidence="3" id="KW-1185">Reference proteome</keyword>
<gene>
    <name evidence="2" type="ORF">ACFOEX_08510</name>
</gene>
<dbReference type="EMBL" id="JBHRUV010000038">
    <property type="protein sequence ID" value="MFC3266392.1"/>
    <property type="molecule type" value="Genomic_DNA"/>
</dbReference>
<organism evidence="2 3">
    <name type="scientific">Camelimonas abortus</name>
    <dbReference type="NCBI Taxonomy" id="1017184"/>
    <lineage>
        <taxon>Bacteria</taxon>
        <taxon>Pseudomonadati</taxon>
        <taxon>Pseudomonadota</taxon>
        <taxon>Alphaproteobacteria</taxon>
        <taxon>Hyphomicrobiales</taxon>
        <taxon>Chelatococcaceae</taxon>
        <taxon>Camelimonas</taxon>
    </lineage>
</organism>
<dbReference type="PANTHER" id="PTHR12126">
    <property type="entry name" value="NADH-UBIQUINONE OXIDOREDUCTASE 39 KDA SUBUNIT-RELATED"/>
    <property type="match status" value="1"/>
</dbReference>
<sequence length="344" mass="36458">MSSSIRQPSGELVTVFGGSGFIGRHVVRALARQGRRIRVAVRRPDLAFHLQPLGGVGQIQPVQANLRNRASVARAVAGADAVINLVGIMHQGGRQRFDAVHGFGARAVAEAAAAAGVPQLVHVSALGASPDSGSAYARSKANAERAVLDAFPGAVILRPSVVFGPEDRFFNRFAQLATFLPVIPLVGADTRVQPVFVGDVAEAAARALDGAARPGATYELAGPEVMTIREAAELTLRVIRRRRALAGLPFGLAKLQAFMLEVAHLASLGLLPDSLRLTRDQVELLRHDNVLSDEAVAENRTLAGLGVIPQGVEGIIPTYLWRFRKKGQFEPPPKVGSGAREAEA</sequence>
<dbReference type="InterPro" id="IPR001509">
    <property type="entry name" value="Epimerase_deHydtase"/>
</dbReference>
<dbReference type="InterPro" id="IPR051207">
    <property type="entry name" value="ComplexI_NDUFA9_subunit"/>
</dbReference>
<accession>A0ABV7LF29</accession>
<name>A0ABV7LF29_9HYPH</name>
<evidence type="ECO:0000313" key="3">
    <source>
        <dbReference type="Proteomes" id="UP001595536"/>
    </source>
</evidence>
<evidence type="ECO:0000313" key="2">
    <source>
        <dbReference type="EMBL" id="MFC3266392.1"/>
    </source>
</evidence>